<evidence type="ECO:0000313" key="2">
    <source>
        <dbReference type="EMBL" id="MFC4128974.1"/>
    </source>
</evidence>
<protein>
    <submittedName>
        <fullName evidence="2">Uncharacterized protein</fullName>
    </submittedName>
</protein>
<name>A0ABV8LE03_9NOCA</name>
<feature type="compositionally biased region" description="Basic residues" evidence="1">
    <location>
        <begin position="68"/>
        <end position="88"/>
    </location>
</feature>
<evidence type="ECO:0000313" key="3">
    <source>
        <dbReference type="Proteomes" id="UP001595767"/>
    </source>
</evidence>
<organism evidence="2 3">
    <name type="scientific">Nocardia rhizosphaerae</name>
    <dbReference type="NCBI Taxonomy" id="1691571"/>
    <lineage>
        <taxon>Bacteria</taxon>
        <taxon>Bacillati</taxon>
        <taxon>Actinomycetota</taxon>
        <taxon>Actinomycetes</taxon>
        <taxon>Mycobacteriales</taxon>
        <taxon>Nocardiaceae</taxon>
        <taxon>Nocardia</taxon>
    </lineage>
</organism>
<evidence type="ECO:0000256" key="1">
    <source>
        <dbReference type="SAM" id="MobiDB-lite"/>
    </source>
</evidence>
<dbReference type="RefSeq" id="WP_378554861.1">
    <property type="nucleotide sequence ID" value="NZ_JBHSBA010000018.1"/>
</dbReference>
<dbReference type="EMBL" id="JBHSBA010000018">
    <property type="protein sequence ID" value="MFC4128974.1"/>
    <property type="molecule type" value="Genomic_DNA"/>
</dbReference>
<accession>A0ABV8LE03</accession>
<reference evidence="3" key="1">
    <citation type="journal article" date="2019" name="Int. J. Syst. Evol. Microbiol.">
        <title>The Global Catalogue of Microorganisms (GCM) 10K type strain sequencing project: providing services to taxonomists for standard genome sequencing and annotation.</title>
        <authorList>
            <consortium name="The Broad Institute Genomics Platform"/>
            <consortium name="The Broad Institute Genome Sequencing Center for Infectious Disease"/>
            <person name="Wu L."/>
            <person name="Ma J."/>
        </authorList>
    </citation>
    <scope>NUCLEOTIDE SEQUENCE [LARGE SCALE GENOMIC DNA]</scope>
    <source>
        <strain evidence="3">CGMCC 4.7204</strain>
    </source>
</reference>
<comment type="caution">
    <text evidence="2">The sequence shown here is derived from an EMBL/GenBank/DDBJ whole genome shotgun (WGS) entry which is preliminary data.</text>
</comment>
<sequence length="88" mass="9976">MTFILSRAEVEALGGHQSLALMNQPDFFSRSTTITSLFETSYARAILLGLQRKHVYQGTVPETEIARRRAKNRAARKARKTQRRNAKG</sequence>
<dbReference type="Proteomes" id="UP001595767">
    <property type="component" value="Unassembled WGS sequence"/>
</dbReference>
<gene>
    <name evidence="2" type="ORF">ACFOW8_28990</name>
</gene>
<proteinExistence type="predicted"/>
<keyword evidence="3" id="KW-1185">Reference proteome</keyword>
<feature type="region of interest" description="Disordered" evidence="1">
    <location>
        <begin position="64"/>
        <end position="88"/>
    </location>
</feature>